<keyword evidence="5" id="KW-0472">Membrane</keyword>
<dbReference type="AlphaFoldDB" id="T1DBL7"/>
<keyword evidence="3" id="KW-0325">Glycoprotein</keyword>
<keyword evidence="5" id="KW-0812">Transmembrane</keyword>
<dbReference type="InterPro" id="IPR007110">
    <property type="entry name" value="Ig-like_dom"/>
</dbReference>
<dbReference type="InterPro" id="IPR013783">
    <property type="entry name" value="Ig-like_fold"/>
</dbReference>
<dbReference type="EMBL" id="GAKU01000042">
    <property type="protein sequence ID" value="JAA92595.1"/>
    <property type="molecule type" value="mRNA"/>
</dbReference>
<evidence type="ECO:0000313" key="8">
    <source>
        <dbReference type="EMBL" id="JAA92595.1"/>
    </source>
</evidence>
<dbReference type="PANTHER" id="PTHR44337:SF20">
    <property type="entry name" value="CARCINOEMBRYONIC ANTIGEN-RELATED CELL ADHESION MOLECULE 5-RELATED"/>
    <property type="match status" value="1"/>
</dbReference>
<evidence type="ECO:0000256" key="1">
    <source>
        <dbReference type="ARBA" id="ARBA00022729"/>
    </source>
</evidence>
<proteinExistence type="evidence at transcript level"/>
<reference evidence="8" key="1">
    <citation type="submission" date="2013-06" db="EMBL/GenBank/DDBJ databases">
        <title>Reactivating head regrowth in a regeneration deficient planarian species.</title>
        <authorList>
            <person name="Liu S.-Y."/>
            <person name="Brandl H."/>
            <person name="Henry I."/>
            <person name="Rink J."/>
        </authorList>
    </citation>
    <scope>NUCLEOTIDE SEQUENCE</scope>
</reference>
<dbReference type="PANTHER" id="PTHR44337">
    <property type="entry name" value="CARCINOEMBRYONIC ANTIGEN-RELATED CELL ADHESION MOLECULE 8"/>
    <property type="match status" value="1"/>
</dbReference>
<dbReference type="InterPro" id="IPR003598">
    <property type="entry name" value="Ig_sub2"/>
</dbReference>
<dbReference type="SMART" id="SM00409">
    <property type="entry name" value="IG"/>
    <property type="match status" value="3"/>
</dbReference>
<dbReference type="SMART" id="SM00408">
    <property type="entry name" value="IGc2"/>
    <property type="match status" value="3"/>
</dbReference>
<feature type="chain" id="PRO_5004574601" evidence="6">
    <location>
        <begin position="24"/>
        <end position="476"/>
    </location>
</feature>
<evidence type="ECO:0000256" key="3">
    <source>
        <dbReference type="ARBA" id="ARBA00023180"/>
    </source>
</evidence>
<dbReference type="Pfam" id="PF13895">
    <property type="entry name" value="Ig_2"/>
    <property type="match status" value="1"/>
</dbReference>
<organism evidence="8">
    <name type="scientific">Dendrocoelum lacteum</name>
    <dbReference type="NCBI Taxonomy" id="27895"/>
    <lineage>
        <taxon>Eukaryota</taxon>
        <taxon>Metazoa</taxon>
        <taxon>Spiralia</taxon>
        <taxon>Lophotrochozoa</taxon>
        <taxon>Platyhelminthes</taxon>
        <taxon>Rhabditophora</taxon>
        <taxon>Seriata</taxon>
        <taxon>Tricladida</taxon>
        <taxon>Continenticola</taxon>
        <taxon>Planarioidea</taxon>
        <taxon>Dendrocoelidae</taxon>
        <taxon>Dendrocoelum</taxon>
    </lineage>
</organism>
<evidence type="ECO:0000256" key="2">
    <source>
        <dbReference type="ARBA" id="ARBA00023157"/>
    </source>
</evidence>
<evidence type="ECO:0000259" key="7">
    <source>
        <dbReference type="PROSITE" id="PS50835"/>
    </source>
</evidence>
<dbReference type="InterPro" id="IPR003599">
    <property type="entry name" value="Ig_sub"/>
</dbReference>
<sequence>MLSLILKITIVTFLGHFMAIAQPRNIKYKYQGISKLGLVGSKFIIECPLTGPFYFWRLFQANLDSRVLLDQDSKSITFDFATTDKSGIYECKSTTGFGNAVINITIKILDPKSEISKEICSFRDIESSQDYLGGVCFLNDKYQKKTRYKMGSNIELDCQGVGLNLMYTWKFIDQTGLQVKMSKSDNISRIIITNLIPENEGIYKCEVMNEQGSKIYRSFSVSISDLSAESGIEIIGEKLVFHAVKYGENISMSCEIKNSYQRIHSIKWGKRIDDHIMESKMSNNIVLWDQHNYKVLPTLGIIEAVKEPNRITSTLILKNLEISSSGIYICLAMNTFGGTAYKLFNLTVSPDIFMEHSVRRSQFFFLYILTPTILIFICICGVIYCCVKTNTTKSSNTVPLKQCNSSIPSNGNKSAASNYYYPATSPRVNTNYSSLPQPTESQSSFVSPNTLMPYNSYGNYHFAPQSQTPFCNSNGV</sequence>
<dbReference type="PROSITE" id="PS50835">
    <property type="entry name" value="IG_LIKE"/>
    <property type="match status" value="2"/>
</dbReference>
<feature type="transmembrane region" description="Helical" evidence="5">
    <location>
        <begin position="364"/>
        <end position="384"/>
    </location>
</feature>
<evidence type="ECO:0000256" key="6">
    <source>
        <dbReference type="SAM" id="SignalP"/>
    </source>
</evidence>
<dbReference type="Gene3D" id="2.60.40.10">
    <property type="entry name" value="Immunoglobulins"/>
    <property type="match status" value="2"/>
</dbReference>
<keyword evidence="5" id="KW-1133">Transmembrane helix</keyword>
<name>T1DBL7_9PLAT</name>
<keyword evidence="2" id="KW-1015">Disulfide bond</keyword>
<dbReference type="InterPro" id="IPR036179">
    <property type="entry name" value="Ig-like_dom_sf"/>
</dbReference>
<protein>
    <submittedName>
        <fullName evidence="8">NDK-6</fullName>
    </submittedName>
</protein>
<feature type="domain" description="Ig-like" evidence="7">
    <location>
        <begin position="111"/>
        <end position="222"/>
    </location>
</feature>
<dbReference type="SUPFAM" id="SSF48726">
    <property type="entry name" value="Immunoglobulin"/>
    <property type="match status" value="3"/>
</dbReference>
<dbReference type="InterPro" id="IPR052598">
    <property type="entry name" value="IgSF_CEA-related"/>
</dbReference>
<feature type="signal peptide" evidence="6">
    <location>
        <begin position="1"/>
        <end position="23"/>
    </location>
</feature>
<keyword evidence="4" id="KW-0393">Immunoglobulin domain</keyword>
<evidence type="ECO:0000256" key="5">
    <source>
        <dbReference type="SAM" id="Phobius"/>
    </source>
</evidence>
<accession>T1DBL7</accession>
<evidence type="ECO:0000256" key="4">
    <source>
        <dbReference type="ARBA" id="ARBA00023319"/>
    </source>
</evidence>
<keyword evidence="1 6" id="KW-0732">Signal</keyword>
<feature type="domain" description="Ig-like" evidence="7">
    <location>
        <begin position="247"/>
        <end position="349"/>
    </location>
</feature>